<accession>A0A401USU5</accession>
<evidence type="ECO:0000313" key="1">
    <source>
        <dbReference type="EMBL" id="GCD12625.1"/>
    </source>
</evidence>
<evidence type="ECO:0000313" key="2">
    <source>
        <dbReference type="Proteomes" id="UP000287872"/>
    </source>
</evidence>
<proteinExistence type="predicted"/>
<dbReference type="Proteomes" id="UP000287872">
    <property type="component" value="Unassembled WGS sequence"/>
</dbReference>
<comment type="caution">
    <text evidence="1">The sequence shown here is derived from an EMBL/GenBank/DDBJ whole genome shotgun (WGS) entry which is preliminary data.</text>
</comment>
<name>A0A401USU5_9CLOT</name>
<sequence length="58" mass="7054">MFKKYRQVYVIKEVHENKFQLCKVLNEYETDKEVTDDLKRLLADEITEKDLLKDFATK</sequence>
<dbReference type="RefSeq" id="WP_185732896.1">
    <property type="nucleotide sequence ID" value="NZ_BHYK01000037.1"/>
</dbReference>
<protein>
    <submittedName>
        <fullName evidence="1">Uncharacterized protein</fullName>
    </submittedName>
</protein>
<keyword evidence="2" id="KW-1185">Reference proteome</keyword>
<dbReference type="AlphaFoldDB" id="A0A401USU5"/>
<gene>
    <name evidence="1" type="ORF">Ctaglu_42480</name>
</gene>
<organism evidence="1 2">
    <name type="scientific">Clostridium tagluense</name>
    <dbReference type="NCBI Taxonomy" id="360422"/>
    <lineage>
        <taxon>Bacteria</taxon>
        <taxon>Bacillati</taxon>
        <taxon>Bacillota</taxon>
        <taxon>Clostridia</taxon>
        <taxon>Eubacteriales</taxon>
        <taxon>Clostridiaceae</taxon>
        <taxon>Clostridium</taxon>
    </lineage>
</organism>
<dbReference type="EMBL" id="BHYK01000037">
    <property type="protein sequence ID" value="GCD12625.1"/>
    <property type="molecule type" value="Genomic_DNA"/>
</dbReference>
<reference evidence="1 2" key="1">
    <citation type="submission" date="2018-11" db="EMBL/GenBank/DDBJ databases">
        <title>Genome sequencing and assembly of Clostridium tagluense strain A121.</title>
        <authorList>
            <person name="Murakami T."/>
            <person name="Segawa T."/>
            <person name="Shcherbakova V.A."/>
            <person name="Mori H."/>
            <person name="Yoshimura Y."/>
        </authorList>
    </citation>
    <scope>NUCLEOTIDE SEQUENCE [LARGE SCALE GENOMIC DNA]</scope>
    <source>
        <strain evidence="1 2">A121</strain>
    </source>
</reference>